<dbReference type="RefSeq" id="WP_379666601.1">
    <property type="nucleotide sequence ID" value="NZ_JBHULH010000004.1"/>
</dbReference>
<dbReference type="PANTHER" id="PTHR38471">
    <property type="entry name" value="FOUR HELIX BUNDLE PROTEIN"/>
    <property type="match status" value="1"/>
</dbReference>
<keyword evidence="2" id="KW-1185">Reference proteome</keyword>
<comment type="caution">
    <text evidence="1">The sequence shown here is derived from an EMBL/GenBank/DDBJ whole genome shotgun (WGS) entry which is preliminary data.</text>
</comment>
<dbReference type="InterPro" id="IPR036583">
    <property type="entry name" value="23S_rRNA_IVS_sf"/>
</dbReference>
<dbReference type="EMBL" id="JBHULH010000004">
    <property type="protein sequence ID" value="MFD2567896.1"/>
    <property type="molecule type" value="Genomic_DNA"/>
</dbReference>
<evidence type="ECO:0000313" key="2">
    <source>
        <dbReference type="Proteomes" id="UP001597508"/>
    </source>
</evidence>
<name>A0ABW5LV00_9FLAO</name>
<dbReference type="Pfam" id="PF05635">
    <property type="entry name" value="23S_rRNA_IVP"/>
    <property type="match status" value="1"/>
</dbReference>
<sequence length="121" mass="14020">MKIYSFEKLNVWKQSLELVKMIYDITKRFPQEEKFGLSSQIRRASVSIASNLAEGTSRSTKKDKAYFTTVSFSSAMEVLNQIIISKELRYISNDEYLKLRKHLEVITTMLNSLKKSQLSSI</sequence>
<protein>
    <submittedName>
        <fullName evidence="1">Four helix bundle protein</fullName>
    </submittedName>
</protein>
<evidence type="ECO:0000313" key="1">
    <source>
        <dbReference type="EMBL" id="MFD2567896.1"/>
    </source>
</evidence>
<dbReference type="SUPFAM" id="SSF158446">
    <property type="entry name" value="IVS-encoded protein-like"/>
    <property type="match status" value="1"/>
</dbReference>
<dbReference type="PANTHER" id="PTHR38471:SF2">
    <property type="entry name" value="FOUR HELIX BUNDLE PROTEIN"/>
    <property type="match status" value="1"/>
</dbReference>
<dbReference type="NCBIfam" id="TIGR02436">
    <property type="entry name" value="four helix bundle protein"/>
    <property type="match status" value="1"/>
</dbReference>
<proteinExistence type="predicted"/>
<accession>A0ABW5LV00</accession>
<organism evidence="1 2">
    <name type="scientific">Pseudotenacibaculum haliotis</name>
    <dbReference type="NCBI Taxonomy" id="1862138"/>
    <lineage>
        <taxon>Bacteria</taxon>
        <taxon>Pseudomonadati</taxon>
        <taxon>Bacteroidota</taxon>
        <taxon>Flavobacteriia</taxon>
        <taxon>Flavobacteriales</taxon>
        <taxon>Flavobacteriaceae</taxon>
        <taxon>Pseudotenacibaculum</taxon>
    </lineage>
</organism>
<dbReference type="CDD" id="cd16377">
    <property type="entry name" value="23S_rRNA_IVP_like"/>
    <property type="match status" value="1"/>
</dbReference>
<dbReference type="Gene3D" id="1.20.1440.60">
    <property type="entry name" value="23S rRNA-intervening sequence"/>
    <property type="match status" value="1"/>
</dbReference>
<gene>
    <name evidence="1" type="ORF">ACFSRZ_10970</name>
</gene>
<dbReference type="InterPro" id="IPR012657">
    <property type="entry name" value="23S_rRNA-intervening_sequence"/>
</dbReference>
<dbReference type="Proteomes" id="UP001597508">
    <property type="component" value="Unassembled WGS sequence"/>
</dbReference>
<reference evidence="2" key="1">
    <citation type="journal article" date="2019" name="Int. J. Syst. Evol. Microbiol.">
        <title>The Global Catalogue of Microorganisms (GCM) 10K type strain sequencing project: providing services to taxonomists for standard genome sequencing and annotation.</title>
        <authorList>
            <consortium name="The Broad Institute Genomics Platform"/>
            <consortium name="The Broad Institute Genome Sequencing Center for Infectious Disease"/>
            <person name="Wu L."/>
            <person name="Ma J."/>
        </authorList>
    </citation>
    <scope>NUCLEOTIDE SEQUENCE [LARGE SCALE GENOMIC DNA]</scope>
    <source>
        <strain evidence="2">KCTC 52127</strain>
    </source>
</reference>